<name>A0ABT6NEP5_9FIRM</name>
<sequence>MNYRKYSEALKDKYGEKVYKIPINLPISCPNRDGRIGTGGCIFCGEIGTGFEAQSSILSVKEQLHNNIEIISPKYNAHKFIAYFQNYTNTYMALDAFEKVLNEACIENIIGISVSTRPDCISKPYLEVLKAISMAKKVDIEIELGLQSVNVNTLEIINRGHGLAEFIEAVLLIKSYGFTICTHLIGNLPWDTERDFYEGAKLINVLGVDSVKVHSLYILKDTILGTWYENDAFDMISPETYIDRVIHFLRLLKPTVVVQRLFGRAPEEDTLFCNWEMSWRKLQNQLDSKMTKCNYMQGDLYTTEKIVSGGQI</sequence>
<dbReference type="NCBIfam" id="TIGR01212">
    <property type="entry name" value="TIGR01212 family radical SAM protein"/>
    <property type="match status" value="1"/>
</dbReference>
<evidence type="ECO:0000256" key="4">
    <source>
        <dbReference type="ARBA" id="ARBA00022723"/>
    </source>
</evidence>
<comment type="caution">
    <text evidence="8">The sequence shown here is derived from an EMBL/GenBank/DDBJ whole genome shotgun (WGS) entry which is preliminary data.</text>
</comment>
<dbReference type="SFLD" id="SFLDG01086">
    <property type="entry name" value="elongater_protein-like"/>
    <property type="match status" value="1"/>
</dbReference>
<dbReference type="InterPro" id="IPR007197">
    <property type="entry name" value="rSAM"/>
</dbReference>
<dbReference type="Proteomes" id="UP001158045">
    <property type="component" value="Unassembled WGS sequence"/>
</dbReference>
<keyword evidence="4" id="KW-0479">Metal-binding</keyword>
<dbReference type="EMBL" id="JARYZI010000008">
    <property type="protein sequence ID" value="MDH8678889.1"/>
    <property type="molecule type" value="Genomic_DNA"/>
</dbReference>
<evidence type="ECO:0000256" key="2">
    <source>
        <dbReference type="ARBA" id="ARBA00022485"/>
    </source>
</evidence>
<dbReference type="SFLD" id="SFLDS00029">
    <property type="entry name" value="Radical_SAM"/>
    <property type="match status" value="1"/>
</dbReference>
<keyword evidence="3" id="KW-0949">S-adenosyl-L-methionine</keyword>
<comment type="cofactor">
    <cofactor evidence="1">
        <name>[4Fe-4S] cluster</name>
        <dbReference type="ChEBI" id="CHEBI:49883"/>
    </cofactor>
</comment>
<evidence type="ECO:0000256" key="3">
    <source>
        <dbReference type="ARBA" id="ARBA00022691"/>
    </source>
</evidence>
<evidence type="ECO:0000313" key="9">
    <source>
        <dbReference type="Proteomes" id="UP001158045"/>
    </source>
</evidence>
<evidence type="ECO:0000256" key="1">
    <source>
        <dbReference type="ARBA" id="ARBA00001966"/>
    </source>
</evidence>
<protein>
    <submittedName>
        <fullName evidence="8">TIGR01212 family radical SAM protein</fullName>
    </submittedName>
</protein>
<dbReference type="InterPro" id="IPR039661">
    <property type="entry name" value="ELP3"/>
</dbReference>
<keyword evidence="2" id="KW-0004">4Fe-4S</keyword>
<evidence type="ECO:0000256" key="5">
    <source>
        <dbReference type="ARBA" id="ARBA00023004"/>
    </source>
</evidence>
<dbReference type="InterPro" id="IPR058240">
    <property type="entry name" value="rSAM_sf"/>
</dbReference>
<dbReference type="Gene3D" id="3.80.30.20">
    <property type="entry name" value="tm_1862 like domain"/>
    <property type="match status" value="1"/>
</dbReference>
<evidence type="ECO:0000313" key="8">
    <source>
        <dbReference type="EMBL" id="MDH8678889.1"/>
    </source>
</evidence>
<dbReference type="SFLD" id="SFLDG01091">
    <property type="entry name" value="uncharacterized_CHP01210-like"/>
    <property type="match status" value="1"/>
</dbReference>
<organism evidence="8 9">
    <name type="scientific">Fusibacter bizertensis</name>
    <dbReference type="NCBI Taxonomy" id="1488331"/>
    <lineage>
        <taxon>Bacteria</taxon>
        <taxon>Bacillati</taxon>
        <taxon>Bacillota</taxon>
        <taxon>Clostridia</taxon>
        <taxon>Eubacteriales</taxon>
        <taxon>Eubacteriales Family XII. Incertae Sedis</taxon>
        <taxon>Fusibacter</taxon>
    </lineage>
</organism>
<dbReference type="InterPro" id="IPR023404">
    <property type="entry name" value="rSAM_horseshoe"/>
</dbReference>
<dbReference type="PANTHER" id="PTHR11135:SF1">
    <property type="entry name" value="PROTEIN YHCC"/>
    <property type="match status" value="1"/>
</dbReference>
<reference evidence="8 9" key="1">
    <citation type="submission" date="2023-04" db="EMBL/GenBank/DDBJ databases">
        <title>Fusibacter bizertensis strain WBS, isolated from littoral bottom sediments of the Arctic seas - biochemical and genomic analysis.</title>
        <authorList>
            <person name="Brioukhanov A.L."/>
        </authorList>
    </citation>
    <scope>NUCLEOTIDE SEQUENCE [LARGE SCALE GENOMIC DNA]</scope>
    <source>
        <strain evidence="8 9">WBS</strain>
    </source>
</reference>
<dbReference type="Pfam" id="PF16199">
    <property type="entry name" value="Radical_SAM_C"/>
    <property type="match status" value="1"/>
</dbReference>
<dbReference type="Pfam" id="PF04055">
    <property type="entry name" value="Radical_SAM"/>
    <property type="match status" value="1"/>
</dbReference>
<accession>A0ABT6NEP5</accession>
<dbReference type="RefSeq" id="WP_281094782.1">
    <property type="nucleotide sequence ID" value="NZ_JARYZI010000008.1"/>
</dbReference>
<keyword evidence="6" id="KW-0411">Iron-sulfur</keyword>
<dbReference type="InterPro" id="IPR005911">
    <property type="entry name" value="YhcC-like"/>
</dbReference>
<feature type="domain" description="Elp3/MiaA/NifB-like radical SAM core" evidence="7">
    <location>
        <begin position="19"/>
        <end position="247"/>
    </location>
</feature>
<dbReference type="InterPro" id="IPR006638">
    <property type="entry name" value="Elp3/MiaA/NifB-like_rSAM"/>
</dbReference>
<keyword evidence="9" id="KW-1185">Reference proteome</keyword>
<dbReference type="SUPFAM" id="SSF102114">
    <property type="entry name" value="Radical SAM enzymes"/>
    <property type="match status" value="1"/>
</dbReference>
<dbReference type="InterPro" id="IPR032432">
    <property type="entry name" value="Radical_SAM_C"/>
</dbReference>
<evidence type="ECO:0000256" key="6">
    <source>
        <dbReference type="ARBA" id="ARBA00023014"/>
    </source>
</evidence>
<evidence type="ECO:0000259" key="7">
    <source>
        <dbReference type="SMART" id="SM00729"/>
    </source>
</evidence>
<keyword evidence="5" id="KW-0408">Iron</keyword>
<dbReference type="SMART" id="SM00729">
    <property type="entry name" value="Elp3"/>
    <property type="match status" value="1"/>
</dbReference>
<proteinExistence type="predicted"/>
<gene>
    <name evidence="8" type="ORF">QE109_12055</name>
</gene>
<dbReference type="PANTHER" id="PTHR11135">
    <property type="entry name" value="HISTONE ACETYLTRANSFERASE-RELATED"/>
    <property type="match status" value="1"/>
</dbReference>